<organism evidence="7 8">
    <name type="scientific">Zestosphaera tikiterensis</name>
    <dbReference type="NCBI Taxonomy" id="1973259"/>
    <lineage>
        <taxon>Archaea</taxon>
        <taxon>Thermoproteota</taxon>
        <taxon>Thermoprotei</taxon>
        <taxon>Desulfurococcales</taxon>
        <taxon>Desulfurococcaceae</taxon>
        <taxon>Zestosphaera</taxon>
    </lineage>
</organism>
<dbReference type="Gene3D" id="1.20.1260.100">
    <property type="entry name" value="TspO/MBR protein"/>
    <property type="match status" value="1"/>
</dbReference>
<dbReference type="InterPro" id="IPR004307">
    <property type="entry name" value="TspO_MBR"/>
</dbReference>
<proteinExistence type="inferred from homology"/>
<comment type="subcellular location">
    <subcellularLocation>
        <location evidence="1">Membrane</location>
        <topology evidence="1">Multi-pass membrane protein</topology>
    </subcellularLocation>
</comment>
<evidence type="ECO:0000313" key="7">
    <source>
        <dbReference type="EMBL" id="PUA32148.1"/>
    </source>
</evidence>
<dbReference type="EMBL" id="NBVN01000004">
    <property type="protein sequence ID" value="PUA32148.1"/>
    <property type="molecule type" value="Genomic_DNA"/>
</dbReference>
<evidence type="ECO:0000313" key="8">
    <source>
        <dbReference type="Proteomes" id="UP000244093"/>
    </source>
</evidence>
<evidence type="ECO:0008006" key="9">
    <source>
        <dbReference type="Google" id="ProtNLM"/>
    </source>
</evidence>
<keyword evidence="5 6" id="KW-0472">Membrane</keyword>
<feature type="transmembrane region" description="Helical" evidence="6">
    <location>
        <begin position="183"/>
        <end position="201"/>
    </location>
</feature>
<feature type="transmembrane region" description="Helical" evidence="6">
    <location>
        <begin position="110"/>
        <end position="129"/>
    </location>
</feature>
<dbReference type="GO" id="GO:0016020">
    <property type="term" value="C:membrane"/>
    <property type="evidence" value="ECO:0007669"/>
    <property type="project" value="UniProtKB-SubCell"/>
</dbReference>
<evidence type="ECO:0000256" key="1">
    <source>
        <dbReference type="ARBA" id="ARBA00004141"/>
    </source>
</evidence>
<keyword evidence="4 6" id="KW-1133">Transmembrane helix</keyword>
<feature type="transmembrane region" description="Helical" evidence="6">
    <location>
        <begin position="150"/>
        <end position="171"/>
    </location>
</feature>
<feature type="transmembrane region" description="Helical" evidence="6">
    <location>
        <begin position="228"/>
        <end position="250"/>
    </location>
</feature>
<dbReference type="AlphaFoldDB" id="A0A2R7Y3R3"/>
<keyword evidence="3 6" id="KW-0812">Transmembrane</keyword>
<dbReference type="Pfam" id="PF03073">
    <property type="entry name" value="TspO_MBR"/>
    <property type="match status" value="1"/>
</dbReference>
<feature type="transmembrane region" description="Helical" evidence="6">
    <location>
        <begin position="87"/>
        <end position="104"/>
    </location>
</feature>
<dbReference type="PANTHER" id="PTHR33802:SF1">
    <property type="entry name" value="XK-RELATED PROTEIN"/>
    <property type="match status" value="1"/>
</dbReference>
<evidence type="ECO:0000256" key="4">
    <source>
        <dbReference type="ARBA" id="ARBA00022989"/>
    </source>
</evidence>
<feature type="transmembrane region" description="Helical" evidence="6">
    <location>
        <begin position="56"/>
        <end position="75"/>
    </location>
</feature>
<evidence type="ECO:0000256" key="6">
    <source>
        <dbReference type="SAM" id="Phobius"/>
    </source>
</evidence>
<name>A0A2R7Y3R3_9CREN</name>
<sequence length="268" mass="29406">MVKNNYSLLRWANIIAYVSTVIINGLAGSTTFIGGVNTAAISDLNPTLITPAGFTFAIWGVIYFLLGVFVFYQALPSQREKEYHKQIGWLFVLISIANIVWIFLWQYGLVTLSVPVIVVLLIGLILIYTRLGIGKTKVPLKERIAIHLPFSVYLGWITIATIVNVAVAGVSTNWDGFGINPETWAIIIIIIALLLTLIVIATRKDIAYGLVIVWALFGIISKQTNPNIVITAQASAIIILIALVAVAILAKLKKTIAKDTRANWLFST</sequence>
<feature type="transmembrane region" description="Helical" evidence="6">
    <location>
        <begin position="12"/>
        <end position="36"/>
    </location>
</feature>
<evidence type="ECO:0000256" key="3">
    <source>
        <dbReference type="ARBA" id="ARBA00022692"/>
    </source>
</evidence>
<evidence type="ECO:0000256" key="2">
    <source>
        <dbReference type="ARBA" id="ARBA00007524"/>
    </source>
</evidence>
<accession>A0A2R7Y3R3</accession>
<gene>
    <name evidence="7" type="ORF">B7O98_05605</name>
</gene>
<dbReference type="PANTHER" id="PTHR33802">
    <property type="entry name" value="SI:CH211-161H7.5-RELATED"/>
    <property type="match status" value="1"/>
</dbReference>
<comment type="similarity">
    <text evidence="2">Belongs to the TspO/BZRP family.</text>
</comment>
<dbReference type="InterPro" id="IPR038330">
    <property type="entry name" value="TspO/MBR-related_sf"/>
</dbReference>
<feature type="transmembrane region" description="Helical" evidence="6">
    <location>
        <begin position="206"/>
        <end position="222"/>
    </location>
</feature>
<dbReference type="Proteomes" id="UP000244093">
    <property type="component" value="Unassembled WGS sequence"/>
</dbReference>
<evidence type="ECO:0000256" key="5">
    <source>
        <dbReference type="ARBA" id="ARBA00023136"/>
    </source>
</evidence>
<reference evidence="7 8" key="1">
    <citation type="journal article" date="2018" name="Syst. Appl. Microbiol.">
        <title>A new symbiotic nanoarchaeote (Candidatus Nanoclepta minutus) and its host (Zestosphaera tikiterensis gen. nov., sp. nov.) from a New Zealand hot spring.</title>
        <authorList>
            <person name="St John E."/>
            <person name="Liu Y."/>
            <person name="Podar M."/>
            <person name="Stott M.B."/>
            <person name="Meneghin J."/>
            <person name="Chen Z."/>
            <person name="Lagutin K."/>
            <person name="Mitchell K."/>
            <person name="Reysenbach A.L."/>
        </authorList>
    </citation>
    <scope>NUCLEOTIDE SEQUENCE [LARGE SCALE GENOMIC DNA]</scope>
    <source>
        <strain evidence="7">NZ3</strain>
    </source>
</reference>
<comment type="caution">
    <text evidence="7">The sequence shown here is derived from an EMBL/GenBank/DDBJ whole genome shotgun (WGS) entry which is preliminary data.</text>
</comment>
<protein>
    <recommendedName>
        <fullName evidence="9">Tryptophan-rich sensory protein</fullName>
    </recommendedName>
</protein>